<reference evidence="1 2" key="1">
    <citation type="submission" date="2012-03" db="EMBL/GenBank/DDBJ databases">
        <authorList>
            <person name="Rasko D."/>
            <person name="Redman J."/>
            <person name="Daugherty S.C."/>
            <person name="Tallon L."/>
            <person name="Sadzewicz L."/>
            <person name="Jones K."/>
            <person name="Santana-Cruz I."/>
            <person name="Liu X."/>
        </authorList>
    </citation>
    <scope>NUCLEOTIDE SEQUENCE [LARGE SCALE GENOMIC DNA]</scope>
    <source>
        <strain evidence="1 2">4444-74</strain>
    </source>
</reference>
<dbReference type="EMBL" id="AKNB01000027">
    <property type="protein sequence ID" value="EIQ52634.1"/>
    <property type="molecule type" value="Genomic_DNA"/>
</dbReference>
<sequence>MTGIAANIDSFLGSESDIPVPGVRRVVQIKKTHLNIIK</sequence>
<proteinExistence type="predicted"/>
<name>I6F8P2_SHIBO</name>
<dbReference type="Proteomes" id="UP000004199">
    <property type="component" value="Unassembled WGS sequence"/>
</dbReference>
<dbReference type="AlphaFoldDB" id="I6F8P2"/>
<evidence type="ECO:0000313" key="1">
    <source>
        <dbReference type="EMBL" id="EIQ52634.1"/>
    </source>
</evidence>
<protein>
    <submittedName>
        <fullName evidence="1">Uncharacterized protein</fullName>
    </submittedName>
</protein>
<comment type="caution">
    <text evidence="1">The sequence shown here is derived from an EMBL/GenBank/DDBJ whole genome shotgun (WGS) entry which is preliminary data.</text>
</comment>
<accession>I6F8P2</accession>
<organism evidence="1 2">
    <name type="scientific">Shigella boydii 4444-74</name>
    <dbReference type="NCBI Taxonomy" id="766140"/>
    <lineage>
        <taxon>Bacteria</taxon>
        <taxon>Pseudomonadati</taxon>
        <taxon>Pseudomonadota</taxon>
        <taxon>Gammaproteobacteria</taxon>
        <taxon>Enterobacterales</taxon>
        <taxon>Enterobacteriaceae</taxon>
        <taxon>Shigella</taxon>
    </lineage>
</organism>
<evidence type="ECO:0000313" key="2">
    <source>
        <dbReference type="Proteomes" id="UP000004199"/>
    </source>
</evidence>
<gene>
    <name evidence="1" type="ORF">SB444474_5374</name>
</gene>